<dbReference type="InterPro" id="IPR036291">
    <property type="entry name" value="NAD(P)-bd_dom_sf"/>
</dbReference>
<evidence type="ECO:0000256" key="2">
    <source>
        <dbReference type="ARBA" id="ARBA00023002"/>
    </source>
</evidence>
<keyword evidence="4" id="KW-1185">Reference proteome</keyword>
<dbReference type="Proteomes" id="UP000186438">
    <property type="component" value="Unassembled WGS sequence"/>
</dbReference>
<dbReference type="Pfam" id="PF00106">
    <property type="entry name" value="adh_short"/>
    <property type="match status" value="1"/>
</dbReference>
<proteinExistence type="inferred from homology"/>
<dbReference type="InterPro" id="IPR002347">
    <property type="entry name" value="SDR_fam"/>
</dbReference>
<dbReference type="PANTHER" id="PTHR42760">
    <property type="entry name" value="SHORT-CHAIN DEHYDROGENASES/REDUCTASES FAMILY MEMBER"/>
    <property type="match status" value="1"/>
</dbReference>
<dbReference type="AlphaFoldDB" id="A0A1Q4I356"/>
<comment type="similarity">
    <text evidence="1">Belongs to the short-chain dehydrogenases/reductases (SDR) family.</text>
</comment>
<keyword evidence="2" id="KW-0560">Oxidoreductase</keyword>
<comment type="caution">
    <text evidence="3">The sequence shown here is derived from an EMBL/GenBank/DDBJ whole genome shotgun (WGS) entry which is preliminary data.</text>
</comment>
<dbReference type="EMBL" id="MPNT01000001">
    <property type="protein sequence ID" value="OJZ76373.1"/>
    <property type="molecule type" value="Genomic_DNA"/>
</dbReference>
<evidence type="ECO:0000256" key="1">
    <source>
        <dbReference type="ARBA" id="ARBA00006484"/>
    </source>
</evidence>
<dbReference type="Gene3D" id="3.40.50.720">
    <property type="entry name" value="NAD(P)-binding Rossmann-like Domain"/>
    <property type="match status" value="1"/>
</dbReference>
<evidence type="ECO:0000313" key="3">
    <source>
        <dbReference type="EMBL" id="OJZ76373.1"/>
    </source>
</evidence>
<sequence>MGLAAGKILGRDHSIVISDVDQKALDAAATQLDAVGIPCTTVVCDVTDIESVARLVSAATALGAVKSVIHTAGLSPSMATHEKIIRVNALGTVHVNEAFYAIAGPGFAIVNVASVAASILPNFLNPARGFKVALRDEEAFMRKMTALCKIMPMGYAISKNFVTWYCASQAERFGRRGARILSVSPGSIDTAMGRLEEKAGSGAMVEFGALKRFGRPEEVAEVLAFCASDKASYLTGVDIPCDGGVLATIKLRNVVTLARFALA</sequence>
<dbReference type="SUPFAM" id="SSF51735">
    <property type="entry name" value="NAD(P)-binding Rossmann-fold domains"/>
    <property type="match status" value="1"/>
</dbReference>
<name>A0A1Q4I356_9MYCO</name>
<dbReference type="PRINTS" id="PR00081">
    <property type="entry name" value="GDHRDH"/>
</dbReference>
<reference evidence="3 4" key="1">
    <citation type="submission" date="2016-11" db="EMBL/GenBank/DDBJ databases">
        <title>Genome sequences of unsequenced Mycobacteria.</title>
        <authorList>
            <person name="Greninger A.L."/>
            <person name="Fang F."/>
            <person name="Jerome K.R."/>
        </authorList>
    </citation>
    <scope>NUCLEOTIDE SEQUENCE [LARGE SCALE GENOMIC DNA]</scope>
    <source>
        <strain evidence="3 4">M11</strain>
    </source>
</reference>
<dbReference type="GO" id="GO:0016616">
    <property type="term" value="F:oxidoreductase activity, acting on the CH-OH group of donors, NAD or NADP as acceptor"/>
    <property type="evidence" value="ECO:0007669"/>
    <property type="project" value="TreeGrafter"/>
</dbReference>
<evidence type="ECO:0000313" key="4">
    <source>
        <dbReference type="Proteomes" id="UP000186438"/>
    </source>
</evidence>
<dbReference type="Pfam" id="PF13561">
    <property type="entry name" value="adh_short_C2"/>
    <property type="match status" value="1"/>
</dbReference>
<accession>A0A1Q4I356</accession>
<gene>
    <name evidence="3" type="ORF">BRW65_01490</name>
</gene>
<protein>
    <submittedName>
        <fullName evidence="3">Oxidoreductase</fullName>
    </submittedName>
</protein>
<dbReference type="CDD" id="cd05233">
    <property type="entry name" value="SDR_c"/>
    <property type="match status" value="1"/>
</dbReference>
<organism evidence="3 4">
    <name type="scientific">Mycobacterium paraffinicum</name>
    <dbReference type="NCBI Taxonomy" id="53378"/>
    <lineage>
        <taxon>Bacteria</taxon>
        <taxon>Bacillati</taxon>
        <taxon>Actinomycetota</taxon>
        <taxon>Actinomycetes</taxon>
        <taxon>Mycobacteriales</taxon>
        <taxon>Mycobacteriaceae</taxon>
        <taxon>Mycobacterium</taxon>
    </lineage>
</organism>
<dbReference type="PANTHER" id="PTHR42760:SF133">
    <property type="entry name" value="3-OXOACYL-[ACYL-CARRIER-PROTEIN] REDUCTASE"/>
    <property type="match status" value="1"/>
</dbReference>
<dbReference type="STRING" id="53378.BRW65_01490"/>